<dbReference type="Proteomes" id="UP000198336">
    <property type="component" value="Unassembled WGS sequence"/>
</dbReference>
<dbReference type="InterPro" id="IPR045865">
    <property type="entry name" value="ACT-like_dom_sf"/>
</dbReference>
<keyword evidence="3" id="KW-0028">Amino-acid biosynthesis</keyword>
<organism evidence="5 6">
    <name type="scientific">Flavobacterium oncorhynchi</name>
    <dbReference type="NCBI Taxonomy" id="728056"/>
    <lineage>
        <taxon>Bacteria</taxon>
        <taxon>Pseudomonadati</taxon>
        <taxon>Bacteroidota</taxon>
        <taxon>Flavobacteriia</taxon>
        <taxon>Flavobacteriales</taxon>
        <taxon>Flavobacteriaceae</taxon>
        <taxon>Flavobacterium</taxon>
    </lineage>
</organism>
<reference evidence="5 6" key="1">
    <citation type="submission" date="2016-11" db="EMBL/GenBank/DDBJ databases">
        <title>Whole genomes of Flavobacteriaceae.</title>
        <authorList>
            <person name="Stine C."/>
            <person name="Li C."/>
            <person name="Tadesse D."/>
        </authorList>
    </citation>
    <scope>NUCLEOTIDE SEQUENCE [LARGE SCALE GENOMIC DNA]</scope>
    <source>
        <strain evidence="5 6">CCUG 59446</strain>
    </source>
</reference>
<dbReference type="NCBIfam" id="TIGR00119">
    <property type="entry name" value="acolac_sm"/>
    <property type="match status" value="1"/>
</dbReference>
<dbReference type="AlphaFoldDB" id="A0A226I1F1"/>
<comment type="pathway">
    <text evidence="3">Amino-acid biosynthesis; L-valine biosynthesis; L-valine from pyruvate: step 1/4.</text>
</comment>
<comment type="catalytic activity">
    <reaction evidence="2 3">
        <text>2 pyruvate + H(+) = (2S)-2-acetolactate + CO2</text>
        <dbReference type="Rhea" id="RHEA:25249"/>
        <dbReference type="ChEBI" id="CHEBI:15361"/>
        <dbReference type="ChEBI" id="CHEBI:15378"/>
        <dbReference type="ChEBI" id="CHEBI:16526"/>
        <dbReference type="ChEBI" id="CHEBI:58476"/>
        <dbReference type="EC" id="2.2.1.6"/>
    </reaction>
</comment>
<dbReference type="SUPFAM" id="SSF55021">
    <property type="entry name" value="ACT-like"/>
    <property type="match status" value="2"/>
</dbReference>
<dbReference type="GO" id="GO:0009099">
    <property type="term" value="P:L-valine biosynthetic process"/>
    <property type="evidence" value="ECO:0007669"/>
    <property type="project" value="UniProtKB-UniRule"/>
</dbReference>
<dbReference type="InterPro" id="IPR027271">
    <property type="entry name" value="Acetolactate_synth/TF_NikR_C"/>
</dbReference>
<dbReference type="GO" id="GO:0003984">
    <property type="term" value="F:acetolactate synthase activity"/>
    <property type="evidence" value="ECO:0007669"/>
    <property type="project" value="UniProtKB-UniRule"/>
</dbReference>
<accession>A0A226I1F1</accession>
<protein>
    <recommendedName>
        <fullName evidence="3">Acetolactate synthase small subunit</fullName>
        <shortName evidence="3">AHAS</shortName>
        <shortName evidence="3">ALS</shortName>
        <ecNumber evidence="3">2.2.1.6</ecNumber>
    </recommendedName>
    <alternativeName>
        <fullName evidence="3">Acetohydroxy-acid synthase small subunit</fullName>
    </alternativeName>
</protein>
<dbReference type="PANTHER" id="PTHR30239:SF0">
    <property type="entry name" value="ACETOLACTATE SYNTHASE SMALL SUBUNIT 1, CHLOROPLASTIC"/>
    <property type="match status" value="1"/>
</dbReference>
<dbReference type="GO" id="GO:0005829">
    <property type="term" value="C:cytosol"/>
    <property type="evidence" value="ECO:0007669"/>
    <property type="project" value="TreeGrafter"/>
</dbReference>
<comment type="subunit">
    <text evidence="1 3">Dimer of large and small chains.</text>
</comment>
<dbReference type="GO" id="GO:1990610">
    <property type="term" value="F:acetolactate synthase regulator activity"/>
    <property type="evidence" value="ECO:0007669"/>
    <property type="project" value="UniProtKB-UniRule"/>
</dbReference>
<evidence type="ECO:0000313" key="5">
    <source>
        <dbReference type="EMBL" id="OXA99420.1"/>
    </source>
</evidence>
<dbReference type="InterPro" id="IPR019455">
    <property type="entry name" value="Acetolactate_synth_ssu_C"/>
</dbReference>
<sequence>MEEKYTLTVYTENQLELINRIAVMFLRKKINLVSLNISECEIYKMHRFTIVINAASEIVQNLVHQIEKIIDVFRCYYNTEEEIFSAQTALYKLPTDRMINNENLDLLFKKYNVTFLSIEKKHTVFEVTAQENEIDNLTTILNQYELVEFIKSSKIALIKGSEGFAKELLEMENY</sequence>
<dbReference type="PROSITE" id="PS51671">
    <property type="entry name" value="ACT"/>
    <property type="match status" value="1"/>
</dbReference>
<dbReference type="PANTHER" id="PTHR30239">
    <property type="entry name" value="ACETOLACTATE SYNTHASE SMALL SUBUNIT"/>
    <property type="match status" value="1"/>
</dbReference>
<comment type="caution">
    <text evidence="5">The sequence shown here is derived from an EMBL/GenBank/DDBJ whole genome shotgun (WGS) entry which is preliminary data.</text>
</comment>
<comment type="similarity">
    <text evidence="3">Belongs to the acetolactate synthase small subunit family.</text>
</comment>
<dbReference type="RefSeq" id="WP_089054422.1">
    <property type="nucleotide sequence ID" value="NZ_MUHA01000014.1"/>
</dbReference>
<comment type="pathway">
    <text evidence="3">Amino-acid biosynthesis; L-isoleucine biosynthesis; L-isoleucine from 2-oxobutanoate: step 1/4.</text>
</comment>
<dbReference type="Pfam" id="PF10369">
    <property type="entry name" value="ALS_ss_C"/>
    <property type="match status" value="1"/>
</dbReference>
<gene>
    <name evidence="5" type="ORF">B0A75_11470</name>
</gene>
<dbReference type="EC" id="2.2.1.6" evidence="3"/>
<evidence type="ECO:0000256" key="2">
    <source>
        <dbReference type="ARBA" id="ARBA00048670"/>
    </source>
</evidence>
<dbReference type="UniPathway" id="UPA00047">
    <property type="reaction ID" value="UER00055"/>
</dbReference>
<dbReference type="InterPro" id="IPR004789">
    <property type="entry name" value="Acetalactate_synth_ssu"/>
</dbReference>
<dbReference type="UniPathway" id="UPA00049">
    <property type="reaction ID" value="UER00059"/>
</dbReference>
<evidence type="ECO:0000256" key="1">
    <source>
        <dbReference type="ARBA" id="ARBA00011744"/>
    </source>
</evidence>
<name>A0A226I1F1_9FLAO</name>
<evidence type="ECO:0000313" key="6">
    <source>
        <dbReference type="Proteomes" id="UP000198336"/>
    </source>
</evidence>
<dbReference type="Gene3D" id="3.30.70.260">
    <property type="match status" value="1"/>
</dbReference>
<feature type="domain" description="ACT" evidence="4">
    <location>
        <begin position="6"/>
        <end position="77"/>
    </location>
</feature>
<comment type="function">
    <text evidence="3">Catalyzes the conversion of 2 pyruvate molecules into acetolactate in the first common step of the biosynthetic pathway of the branched-amino acids such as leucine, isoleucine, and valine.</text>
</comment>
<dbReference type="InterPro" id="IPR002912">
    <property type="entry name" value="ACT_dom"/>
</dbReference>
<keyword evidence="6" id="KW-1185">Reference proteome</keyword>
<dbReference type="EMBL" id="MUHA01000014">
    <property type="protein sequence ID" value="OXA99420.1"/>
    <property type="molecule type" value="Genomic_DNA"/>
</dbReference>
<proteinExistence type="inferred from homology"/>
<keyword evidence="3" id="KW-0808">Transferase</keyword>
<keyword evidence="3" id="KW-0100">Branched-chain amino acid biosynthesis</keyword>
<evidence type="ECO:0000256" key="3">
    <source>
        <dbReference type="RuleBase" id="RU368092"/>
    </source>
</evidence>
<dbReference type="GO" id="GO:0009097">
    <property type="term" value="P:isoleucine biosynthetic process"/>
    <property type="evidence" value="ECO:0007669"/>
    <property type="project" value="UniProtKB-UniRule"/>
</dbReference>
<evidence type="ECO:0000259" key="4">
    <source>
        <dbReference type="PROSITE" id="PS51671"/>
    </source>
</evidence>
<dbReference type="Gene3D" id="3.30.70.1150">
    <property type="entry name" value="ACT-like. Chain A, domain 2"/>
    <property type="match status" value="1"/>
</dbReference>